<dbReference type="EMBL" id="BFEA01000101">
    <property type="protein sequence ID" value="GBG68503.1"/>
    <property type="molecule type" value="Genomic_DNA"/>
</dbReference>
<feature type="compositionally biased region" description="Basic and acidic residues" evidence="1">
    <location>
        <begin position="237"/>
        <end position="248"/>
    </location>
</feature>
<evidence type="ECO:0000313" key="4">
    <source>
        <dbReference type="EMBL" id="GBG68503.1"/>
    </source>
</evidence>
<reference evidence="4 5" key="1">
    <citation type="journal article" date="2018" name="Cell">
        <title>The Chara Genome: Secondary Complexity and Implications for Plant Terrestrialization.</title>
        <authorList>
            <person name="Nishiyama T."/>
            <person name="Sakayama H."/>
            <person name="Vries J.D."/>
            <person name="Buschmann H."/>
            <person name="Saint-Marcoux D."/>
            <person name="Ullrich K.K."/>
            <person name="Haas F.B."/>
            <person name="Vanderstraeten L."/>
            <person name="Becker D."/>
            <person name="Lang D."/>
            <person name="Vosolsobe S."/>
            <person name="Rombauts S."/>
            <person name="Wilhelmsson P.K.I."/>
            <person name="Janitza P."/>
            <person name="Kern R."/>
            <person name="Heyl A."/>
            <person name="Rumpler F."/>
            <person name="Villalobos L.I.A.C."/>
            <person name="Clay J.M."/>
            <person name="Skokan R."/>
            <person name="Toyoda A."/>
            <person name="Suzuki Y."/>
            <person name="Kagoshima H."/>
            <person name="Schijlen E."/>
            <person name="Tajeshwar N."/>
            <person name="Catarino B."/>
            <person name="Hetherington A.J."/>
            <person name="Saltykova A."/>
            <person name="Bonnot C."/>
            <person name="Breuninger H."/>
            <person name="Symeonidi A."/>
            <person name="Radhakrishnan G.V."/>
            <person name="Van Nieuwerburgh F."/>
            <person name="Deforce D."/>
            <person name="Chang C."/>
            <person name="Karol K.G."/>
            <person name="Hedrich R."/>
            <person name="Ulvskov P."/>
            <person name="Glockner G."/>
            <person name="Delwiche C.F."/>
            <person name="Petrasek J."/>
            <person name="Van de Peer Y."/>
            <person name="Friml J."/>
            <person name="Beilby M."/>
            <person name="Dolan L."/>
            <person name="Kohara Y."/>
            <person name="Sugano S."/>
            <person name="Fujiyama A."/>
            <person name="Delaux P.-M."/>
            <person name="Quint M."/>
            <person name="TheiBen G."/>
            <person name="Hagemann M."/>
            <person name="Harholt J."/>
            <person name="Dunand C."/>
            <person name="Zachgo S."/>
            <person name="Langdale J."/>
            <person name="Maumus F."/>
            <person name="Straeten D.V.D."/>
            <person name="Gould S.B."/>
            <person name="Rensing S.A."/>
        </authorList>
    </citation>
    <scope>NUCLEOTIDE SEQUENCE [LARGE SCALE GENOMIC DNA]</scope>
    <source>
        <strain evidence="4 5">S276</strain>
    </source>
</reference>
<feature type="region of interest" description="Disordered" evidence="1">
    <location>
        <begin position="662"/>
        <end position="696"/>
    </location>
</feature>
<feature type="domain" description="Dynein axonemal assembly factor 5 HEAT-repeat" evidence="2">
    <location>
        <begin position="698"/>
        <end position="875"/>
    </location>
</feature>
<name>A0A388KEX9_CHABU</name>
<evidence type="ECO:0000313" key="5">
    <source>
        <dbReference type="Proteomes" id="UP000265515"/>
    </source>
</evidence>
<feature type="compositionally biased region" description="Basic and acidic residues" evidence="1">
    <location>
        <begin position="211"/>
        <end position="221"/>
    </location>
</feature>
<comment type="caution">
    <text evidence="4">The sequence shown here is derived from an EMBL/GenBank/DDBJ whole genome shotgun (WGS) entry which is preliminary data.</text>
</comment>
<dbReference type="Proteomes" id="UP000265515">
    <property type="component" value="Unassembled WGS sequence"/>
</dbReference>
<feature type="compositionally biased region" description="Low complexity" evidence="1">
    <location>
        <begin position="676"/>
        <end position="692"/>
    </location>
</feature>
<feature type="compositionally biased region" description="Acidic residues" evidence="1">
    <location>
        <begin position="222"/>
        <end position="236"/>
    </location>
</feature>
<gene>
    <name evidence="4" type="ORF">CBR_g3047</name>
</gene>
<accession>A0A388KEX9</accession>
<feature type="region of interest" description="Disordered" evidence="1">
    <location>
        <begin position="152"/>
        <end position="254"/>
    </location>
</feature>
<sequence length="1465" mass="161925">MSSNCCVSSEKKSVNDIWAALKESARQQLLRSPTPGCTTAVIEPEKKNRQLNRNWNELCILDNESKKNRGRPTSTQQQRSRPEKDRLSSIKQLLGDGHSRTLVRSNTSHCLVPATNESHLVSGTSKSCNAAPAISKSPNLDPAITKAAVLSTRVDDAESNQSVNQTSRRQDDREEKLGKKEEDEGEEQKTEKQTTTGQDDKQKLQLQEDQNVERARKITQEREEEEEEEDSEDEAEKENQCEVDRSRFTGDSGDEFQDVDYQKLLQAVHRDVNCLSDPRIEQRFSALKRLNRCLLPRRGVLVLSSGDRVKGDEVEDKKAIFGHGKVKRAVTGNEGNRDPPNEVVSVIVYNHVLKPLLRRFDDVAERCREMAVSTVLDLLMVVPEAVLCLLAYVVSAMSERLQMVVPPGYQIGGEGDDESDCCDRSLLVIGATPVESSEEIRLLLVRMVRMLMHKAGEPDTIARYGSEIASMLVASQMDNHPEVLAEGAKGLEELARLIGTSLRSVSKVLVEALLPALCHKRFRVRIASIRAVQVLVPLGAADSILKLVGWKDPNLVPIKAFYEVQVRTQYFACLAKDDNVSVREAFLRMVGDWMVNMPEHSDHEVRLLPYVLCAFHDPSPKLQQLAFNLMESIGEQYELDHKDELKETKYYMLEDVAMDFFDSASPPPPPPHDHLSSSSSSSAAASFGGPASRLLRKPPFARRPRLGARRKVKGTLTYLQHPILAELNDWTGNTRCHAVQLLQTLLIYSEDSVTMHLHPFLLAFCKLCQDDLIQEHVVDCSAIIGYFVDPSVYVPVLLPRLSVQHVYHSVASSISGVIKLLASLIAGSRSKGTNHIMRMKPHVVQILSSLVDSELLDNKDSQLKRESLALARELLYAWPWRSTSTESSGPTTSALAPASCPLSSSSFSCGSSSLSQHEYAMIDDDNVATMLWLLLHLRASGTGSGSESVLHEAVDECLVIFSQINGFSDVSSLIERYVDRIVTWIPPPRQWTRLSTSVNIDILCFLLHQHEFWRRGGHQGRNSRLTYRDDTSHYDDSQLAAGHADVAGTKLVALLASTMDSSSSVCDSFKCRLLEHLLLPARQVPVQLADLVASQRIDEDIGSGASVVSVTLPYTDEKKCMEDLSKDDRIQVVVDHRWIVALLTDVVVPSVSPGSDTRLAALKVFVTMTEAITGAVPSITVTVVRARGVGKYLSHMLTASTAPPQDESQECGFFSKVNTPLDMLPFGAMATTETVVESGAVMADFSAKGRTADPSLQLRLREGFVHDLLKILDDDNDAKCREQACRAVLAILTLSDGASLLLEASVQPDVLLETVGRKLHDSSNAVRGSACELMLKILKDIRVAASEKTQAERKTRGNGAMSSDREHGGKRAPQPWKGEEEVEDKEEEEGEKAAAAPEDEDTLRLSLSAVQKVVSLCETLVNEKEMEITSLSSDEPSSHLLFSIRRLLAMAKRSLTDFSTGTSGP</sequence>
<feature type="domain" description="Dynein axonemal assembly factor 5 TPR repeats" evidence="3">
    <location>
        <begin position="577"/>
        <end position="647"/>
    </location>
</feature>
<evidence type="ECO:0000256" key="1">
    <source>
        <dbReference type="SAM" id="MobiDB-lite"/>
    </source>
</evidence>
<feature type="region of interest" description="Disordered" evidence="1">
    <location>
        <begin position="1348"/>
        <end position="1401"/>
    </location>
</feature>
<dbReference type="PANTHER" id="PTHR16216:SF10">
    <property type="entry name" value="RNA POLYMERASE II ASSEMBLY FACTOR RTP1 C-TERMINAL DOMAIN-CONTAINING PROTEIN"/>
    <property type="match status" value="1"/>
</dbReference>
<dbReference type="Gramene" id="GBG68503">
    <property type="protein sequence ID" value="GBG68503"/>
    <property type="gene ID" value="CBR_g3047"/>
</dbReference>
<protein>
    <submittedName>
        <fullName evidence="4">Uncharacterized protein</fullName>
    </submittedName>
</protein>
<proteinExistence type="predicted"/>
<feature type="compositionally biased region" description="Basic and acidic residues" evidence="1">
    <location>
        <begin position="168"/>
        <end position="203"/>
    </location>
</feature>
<dbReference type="PANTHER" id="PTHR16216">
    <property type="entry name" value="DYNEIN ASSEMBLY FACTOR 5, AXONEMAL"/>
    <property type="match status" value="1"/>
</dbReference>
<keyword evidence="5" id="KW-1185">Reference proteome</keyword>
<dbReference type="InterPro" id="IPR016024">
    <property type="entry name" value="ARM-type_fold"/>
</dbReference>
<dbReference type="InterPro" id="IPR011989">
    <property type="entry name" value="ARM-like"/>
</dbReference>
<feature type="compositionally biased region" description="Acidic residues" evidence="1">
    <location>
        <begin position="1380"/>
        <end position="1390"/>
    </location>
</feature>
<dbReference type="OrthoDB" id="413572at2759"/>
<evidence type="ECO:0000259" key="2">
    <source>
        <dbReference type="Pfam" id="PF24573"/>
    </source>
</evidence>
<feature type="domain" description="Dynein axonemal assembly factor 5 TPR repeats" evidence="3">
    <location>
        <begin position="434"/>
        <end position="544"/>
    </location>
</feature>
<dbReference type="InterPro" id="IPR056497">
    <property type="entry name" value="HEAT_DAAF5"/>
</dbReference>
<dbReference type="InterPro" id="IPR052623">
    <property type="entry name" value="DAAF5"/>
</dbReference>
<dbReference type="STRING" id="69332.A0A388KEX9"/>
<organism evidence="4 5">
    <name type="scientific">Chara braunii</name>
    <name type="common">Braun's stonewort</name>
    <dbReference type="NCBI Taxonomy" id="69332"/>
    <lineage>
        <taxon>Eukaryota</taxon>
        <taxon>Viridiplantae</taxon>
        <taxon>Streptophyta</taxon>
        <taxon>Charophyceae</taxon>
        <taxon>Charales</taxon>
        <taxon>Characeae</taxon>
        <taxon>Chara</taxon>
    </lineage>
</organism>
<feature type="region of interest" description="Disordered" evidence="1">
    <location>
        <begin position="120"/>
        <end position="139"/>
    </location>
</feature>
<dbReference type="Pfam" id="PF24573">
    <property type="entry name" value="HEAT_DAAF5"/>
    <property type="match status" value="1"/>
</dbReference>
<dbReference type="Pfam" id="PF25757">
    <property type="entry name" value="TPR_DNAAF5"/>
    <property type="match status" value="2"/>
</dbReference>
<dbReference type="Gene3D" id="1.25.10.10">
    <property type="entry name" value="Leucine-rich Repeat Variant"/>
    <property type="match status" value="1"/>
</dbReference>
<dbReference type="SUPFAM" id="SSF48371">
    <property type="entry name" value="ARM repeat"/>
    <property type="match status" value="1"/>
</dbReference>
<dbReference type="InterPro" id="IPR057978">
    <property type="entry name" value="TPR_DAAF5"/>
</dbReference>
<evidence type="ECO:0000259" key="3">
    <source>
        <dbReference type="Pfam" id="PF25757"/>
    </source>
</evidence>
<feature type="region of interest" description="Disordered" evidence="1">
    <location>
        <begin position="63"/>
        <end position="86"/>
    </location>
</feature>